<reference evidence="1" key="1">
    <citation type="submission" date="2020-05" db="EMBL/GenBank/DDBJ databases">
        <title>WGS assembly of Panicum virgatum.</title>
        <authorList>
            <person name="Lovell J.T."/>
            <person name="Jenkins J."/>
            <person name="Shu S."/>
            <person name="Juenger T.E."/>
            <person name="Schmutz J."/>
        </authorList>
    </citation>
    <scope>NUCLEOTIDE SEQUENCE</scope>
    <source>
        <strain evidence="1">AP13</strain>
    </source>
</reference>
<feature type="non-terminal residue" evidence="1">
    <location>
        <position position="105"/>
    </location>
</feature>
<comment type="caution">
    <text evidence="1">The sequence shown here is derived from an EMBL/GenBank/DDBJ whole genome shotgun (WGS) entry which is preliminary data.</text>
</comment>
<name>A0A8T0RZN7_PANVG</name>
<dbReference type="EMBL" id="CM029046">
    <property type="protein sequence ID" value="KAG2591891.1"/>
    <property type="molecule type" value="Genomic_DNA"/>
</dbReference>
<gene>
    <name evidence="1" type="ORF">PVAP13_5NG511286</name>
</gene>
<evidence type="ECO:0000313" key="1">
    <source>
        <dbReference type="EMBL" id="KAG2591891.1"/>
    </source>
</evidence>
<dbReference type="Proteomes" id="UP000823388">
    <property type="component" value="Chromosome 5N"/>
</dbReference>
<organism evidence="1 2">
    <name type="scientific">Panicum virgatum</name>
    <name type="common">Blackwell switchgrass</name>
    <dbReference type="NCBI Taxonomy" id="38727"/>
    <lineage>
        <taxon>Eukaryota</taxon>
        <taxon>Viridiplantae</taxon>
        <taxon>Streptophyta</taxon>
        <taxon>Embryophyta</taxon>
        <taxon>Tracheophyta</taxon>
        <taxon>Spermatophyta</taxon>
        <taxon>Magnoliopsida</taxon>
        <taxon>Liliopsida</taxon>
        <taxon>Poales</taxon>
        <taxon>Poaceae</taxon>
        <taxon>PACMAD clade</taxon>
        <taxon>Panicoideae</taxon>
        <taxon>Panicodae</taxon>
        <taxon>Paniceae</taxon>
        <taxon>Panicinae</taxon>
        <taxon>Panicum</taxon>
        <taxon>Panicum sect. Hiantes</taxon>
    </lineage>
</organism>
<protein>
    <submittedName>
        <fullName evidence="1">Uncharacterized protein</fullName>
    </submittedName>
</protein>
<proteinExistence type="predicted"/>
<feature type="non-terminal residue" evidence="1">
    <location>
        <position position="1"/>
    </location>
</feature>
<evidence type="ECO:0000313" key="2">
    <source>
        <dbReference type="Proteomes" id="UP000823388"/>
    </source>
</evidence>
<dbReference type="AlphaFoldDB" id="A0A8T0RZN7"/>
<sequence>VAVPRQSHFPVPETTRSLLFRRPVGLAGSVRAWSLRPRRGRRKGRACLPMGAGKRFDVTLNSLKEKKKRLRYQKFMPKNFWELNGPLGFGVPDGSNHVGPLNVLG</sequence>
<accession>A0A8T0RZN7</accession>
<keyword evidence="2" id="KW-1185">Reference proteome</keyword>